<name>A0ABX1JFR4_9PSEU</name>
<protein>
    <submittedName>
        <fullName evidence="1">Uncharacterized protein</fullName>
    </submittedName>
</protein>
<reference evidence="1 2" key="1">
    <citation type="submission" date="2020-04" db="EMBL/GenBank/DDBJ databases">
        <title>Novel species.</title>
        <authorList>
            <person name="Teo W.F.A."/>
            <person name="Lipun K."/>
            <person name="Srisuk N."/>
            <person name="Duangmal K."/>
        </authorList>
    </citation>
    <scope>NUCLEOTIDE SEQUENCE [LARGE SCALE GENOMIC DNA]</scope>
    <source>
        <strain evidence="1 2">K13G38</strain>
    </source>
</reference>
<gene>
    <name evidence="1" type="ORF">HFP15_37910</name>
</gene>
<comment type="caution">
    <text evidence="1">The sequence shown here is derived from an EMBL/GenBank/DDBJ whole genome shotgun (WGS) entry which is preliminary data.</text>
</comment>
<accession>A0ABX1JFR4</accession>
<dbReference type="EMBL" id="JAAXLS010000061">
    <property type="protein sequence ID" value="NKQ58635.1"/>
    <property type="molecule type" value="Genomic_DNA"/>
</dbReference>
<dbReference type="RefSeq" id="WP_168522658.1">
    <property type="nucleotide sequence ID" value="NZ_JAAXLS010000061.1"/>
</dbReference>
<evidence type="ECO:0000313" key="2">
    <source>
        <dbReference type="Proteomes" id="UP000715441"/>
    </source>
</evidence>
<proteinExistence type="predicted"/>
<organism evidence="1 2">
    <name type="scientific">Amycolatopsis acididurans</name>
    <dbReference type="NCBI Taxonomy" id="2724524"/>
    <lineage>
        <taxon>Bacteria</taxon>
        <taxon>Bacillati</taxon>
        <taxon>Actinomycetota</taxon>
        <taxon>Actinomycetes</taxon>
        <taxon>Pseudonocardiales</taxon>
        <taxon>Pseudonocardiaceae</taxon>
        <taxon>Amycolatopsis</taxon>
    </lineage>
</organism>
<evidence type="ECO:0000313" key="1">
    <source>
        <dbReference type="EMBL" id="NKQ58635.1"/>
    </source>
</evidence>
<keyword evidence="2" id="KW-1185">Reference proteome</keyword>
<sequence length="57" mass="6084">MFDGVDLEGTGMGAAELAADVRAGLTRSHRNLARSCLDCQTAPSTMPLRFDLPGAYR</sequence>
<dbReference type="Proteomes" id="UP000715441">
    <property type="component" value="Unassembled WGS sequence"/>
</dbReference>